<dbReference type="InterPro" id="IPR033310">
    <property type="entry name" value="Mms4/EME1/EME2"/>
</dbReference>
<keyword evidence="6" id="KW-0227">DNA damage</keyword>
<dbReference type="Proteomes" id="UP001476247">
    <property type="component" value="Unassembled WGS sequence"/>
</dbReference>
<evidence type="ECO:0000256" key="7">
    <source>
        <dbReference type="ARBA" id="ARBA00022801"/>
    </source>
</evidence>
<name>A0ABP9XXL3_9FUNG</name>
<gene>
    <name evidence="13" type="ORF">HPULCUR_004545</name>
</gene>
<evidence type="ECO:0000256" key="9">
    <source>
        <dbReference type="ARBA" id="ARBA00023172"/>
    </source>
</evidence>
<reference evidence="13 14" key="1">
    <citation type="submission" date="2024-04" db="EMBL/GenBank/DDBJ databases">
        <title>genome sequences of Mucor flavus KT1a and Helicostylum pulchrum KT1b strains isolation_sourced from the surface of a dry-aged beef.</title>
        <authorList>
            <person name="Toyotome T."/>
            <person name="Hosono M."/>
            <person name="Torimaru M."/>
            <person name="Fukuda K."/>
            <person name="Mikami N."/>
        </authorList>
    </citation>
    <scope>NUCLEOTIDE SEQUENCE [LARGE SCALE GENOMIC DNA]</scope>
    <source>
        <strain evidence="13 14">KT1b</strain>
    </source>
</reference>
<evidence type="ECO:0000256" key="11">
    <source>
        <dbReference type="ARBA" id="ARBA00023242"/>
    </source>
</evidence>
<keyword evidence="7" id="KW-0378">Hydrolase</keyword>
<evidence type="ECO:0000256" key="4">
    <source>
        <dbReference type="ARBA" id="ARBA00022723"/>
    </source>
</evidence>
<comment type="cofactor">
    <cofactor evidence="1">
        <name>Mg(2+)</name>
        <dbReference type="ChEBI" id="CHEBI:18420"/>
    </cofactor>
</comment>
<dbReference type="EMBL" id="BAABUJ010000012">
    <property type="protein sequence ID" value="GAA5799135.1"/>
    <property type="molecule type" value="Genomic_DNA"/>
</dbReference>
<evidence type="ECO:0000313" key="14">
    <source>
        <dbReference type="Proteomes" id="UP001476247"/>
    </source>
</evidence>
<accession>A0ABP9XXL3</accession>
<keyword evidence="8" id="KW-0460">Magnesium</keyword>
<organism evidence="13 14">
    <name type="scientific">Helicostylum pulchrum</name>
    <dbReference type="NCBI Taxonomy" id="562976"/>
    <lineage>
        <taxon>Eukaryota</taxon>
        <taxon>Fungi</taxon>
        <taxon>Fungi incertae sedis</taxon>
        <taxon>Mucoromycota</taxon>
        <taxon>Mucoromycotina</taxon>
        <taxon>Mucoromycetes</taxon>
        <taxon>Mucorales</taxon>
        <taxon>Mucorineae</taxon>
        <taxon>Mucoraceae</taxon>
        <taxon>Helicostylum</taxon>
    </lineage>
</organism>
<evidence type="ECO:0000256" key="2">
    <source>
        <dbReference type="ARBA" id="ARBA00004123"/>
    </source>
</evidence>
<keyword evidence="14" id="KW-1185">Reference proteome</keyword>
<dbReference type="Gene3D" id="1.10.150.670">
    <property type="entry name" value="Crossover junction endonuclease EME1, DNA-binding domain"/>
    <property type="match status" value="1"/>
</dbReference>
<sequence length="81" mass="9337">MLQEIQLCTPAVAQSVMQAYPTLSSLKNTYERKRPSEAELLLSDLEVERSTFTARDRKINRVMSKKIYKIFNSTDPNQLIS</sequence>
<keyword evidence="5" id="KW-0255">Endonuclease</keyword>
<keyword evidence="11" id="KW-0539">Nucleus</keyword>
<keyword evidence="10" id="KW-0234">DNA repair</keyword>
<evidence type="ECO:0000256" key="1">
    <source>
        <dbReference type="ARBA" id="ARBA00001946"/>
    </source>
</evidence>
<keyword evidence="3" id="KW-0540">Nuclease</keyword>
<keyword evidence="4" id="KW-0479">Metal-binding</keyword>
<proteinExistence type="predicted"/>
<evidence type="ECO:0000256" key="12">
    <source>
        <dbReference type="ARBA" id="ARBA00023254"/>
    </source>
</evidence>
<keyword evidence="9" id="KW-0233">DNA recombination</keyword>
<evidence type="ECO:0000256" key="3">
    <source>
        <dbReference type="ARBA" id="ARBA00022722"/>
    </source>
</evidence>
<comment type="caution">
    <text evidence="13">The sequence shown here is derived from an EMBL/GenBank/DDBJ whole genome shotgun (WGS) entry which is preliminary data.</text>
</comment>
<dbReference type="PANTHER" id="PTHR21077:SF5">
    <property type="entry name" value="CROSSOVER JUNCTION ENDONUCLEASE MMS4"/>
    <property type="match status" value="1"/>
</dbReference>
<comment type="subcellular location">
    <subcellularLocation>
        <location evidence="2">Nucleus</location>
    </subcellularLocation>
</comment>
<dbReference type="PANTHER" id="PTHR21077">
    <property type="entry name" value="EME1 PROTEIN"/>
    <property type="match status" value="1"/>
</dbReference>
<evidence type="ECO:0000256" key="8">
    <source>
        <dbReference type="ARBA" id="ARBA00022842"/>
    </source>
</evidence>
<evidence type="ECO:0000313" key="13">
    <source>
        <dbReference type="EMBL" id="GAA5799135.1"/>
    </source>
</evidence>
<keyword evidence="12" id="KW-0469">Meiosis</keyword>
<evidence type="ECO:0000256" key="6">
    <source>
        <dbReference type="ARBA" id="ARBA00022763"/>
    </source>
</evidence>
<dbReference type="InterPro" id="IPR042530">
    <property type="entry name" value="EME1/EME2_C"/>
</dbReference>
<evidence type="ECO:0000256" key="5">
    <source>
        <dbReference type="ARBA" id="ARBA00022759"/>
    </source>
</evidence>
<evidence type="ECO:0000256" key="10">
    <source>
        <dbReference type="ARBA" id="ARBA00023204"/>
    </source>
</evidence>
<dbReference type="Pfam" id="PF21292">
    <property type="entry name" value="EME1-MUS81_C"/>
    <property type="match status" value="1"/>
</dbReference>
<protein>
    <submittedName>
        <fullName evidence="13">Uncharacterized protein</fullName>
    </submittedName>
</protein>